<organism evidence="2 3">
    <name type="scientific">Adineta ricciae</name>
    <name type="common">Rotifer</name>
    <dbReference type="NCBI Taxonomy" id="249248"/>
    <lineage>
        <taxon>Eukaryota</taxon>
        <taxon>Metazoa</taxon>
        <taxon>Spiralia</taxon>
        <taxon>Gnathifera</taxon>
        <taxon>Rotifera</taxon>
        <taxon>Eurotatoria</taxon>
        <taxon>Bdelloidea</taxon>
        <taxon>Adinetida</taxon>
        <taxon>Adinetidae</taxon>
        <taxon>Adineta</taxon>
    </lineage>
</organism>
<dbReference type="Proteomes" id="UP000663852">
    <property type="component" value="Unassembled WGS sequence"/>
</dbReference>
<reference evidence="2" key="1">
    <citation type="submission" date="2021-02" db="EMBL/GenBank/DDBJ databases">
        <authorList>
            <person name="Nowell W R."/>
        </authorList>
    </citation>
    <scope>NUCLEOTIDE SEQUENCE</scope>
</reference>
<evidence type="ECO:0000313" key="3">
    <source>
        <dbReference type="Proteomes" id="UP000663852"/>
    </source>
</evidence>
<evidence type="ECO:0000256" key="1">
    <source>
        <dbReference type="SAM" id="MobiDB-lite"/>
    </source>
</evidence>
<dbReference type="AlphaFoldDB" id="A0A814W042"/>
<name>A0A814W042_ADIRI</name>
<proteinExistence type="predicted"/>
<accession>A0A814W042</accession>
<feature type="compositionally biased region" description="Low complexity" evidence="1">
    <location>
        <begin position="21"/>
        <end position="32"/>
    </location>
</feature>
<protein>
    <submittedName>
        <fullName evidence="2">Uncharacterized protein</fullName>
    </submittedName>
</protein>
<dbReference type="EMBL" id="CAJNOJ010000147">
    <property type="protein sequence ID" value="CAF1198281.1"/>
    <property type="molecule type" value="Genomic_DNA"/>
</dbReference>
<gene>
    <name evidence="2" type="ORF">EDS130_LOCUS25210</name>
</gene>
<feature type="region of interest" description="Disordered" evidence="1">
    <location>
        <begin position="13"/>
        <end position="32"/>
    </location>
</feature>
<sequence length="73" mass="8004">MKDSWCAKSIAANEDLNSSDEQQGQQESGQSAAVAPVGHAGISYTSQYTSTFGCFNILPNCIKEFRMRIENQI</sequence>
<comment type="caution">
    <text evidence="2">The sequence shown here is derived from an EMBL/GenBank/DDBJ whole genome shotgun (WGS) entry which is preliminary data.</text>
</comment>
<evidence type="ECO:0000313" key="2">
    <source>
        <dbReference type="EMBL" id="CAF1198281.1"/>
    </source>
</evidence>